<reference evidence="3" key="1">
    <citation type="submission" date="2022-11" db="UniProtKB">
        <authorList>
            <consortium name="WormBaseParasite"/>
        </authorList>
    </citation>
    <scope>IDENTIFICATION</scope>
</reference>
<feature type="compositionally biased region" description="Polar residues" evidence="1">
    <location>
        <begin position="72"/>
        <end position="84"/>
    </location>
</feature>
<organism evidence="2 3">
    <name type="scientific">Plectus sambesii</name>
    <dbReference type="NCBI Taxonomy" id="2011161"/>
    <lineage>
        <taxon>Eukaryota</taxon>
        <taxon>Metazoa</taxon>
        <taxon>Ecdysozoa</taxon>
        <taxon>Nematoda</taxon>
        <taxon>Chromadorea</taxon>
        <taxon>Plectida</taxon>
        <taxon>Plectina</taxon>
        <taxon>Plectoidea</taxon>
        <taxon>Plectidae</taxon>
        <taxon>Plectus</taxon>
    </lineage>
</organism>
<accession>A0A914X383</accession>
<proteinExistence type="predicted"/>
<dbReference type="AlphaFoldDB" id="A0A914X383"/>
<protein>
    <submittedName>
        <fullName evidence="3">Uncharacterized protein</fullName>
    </submittedName>
</protein>
<name>A0A914X383_9BILA</name>
<evidence type="ECO:0000313" key="3">
    <source>
        <dbReference type="WBParaSite" id="PSAMB.scaffold6151size10059.g28094.t1"/>
    </source>
</evidence>
<feature type="region of interest" description="Disordered" evidence="1">
    <location>
        <begin position="70"/>
        <end position="100"/>
    </location>
</feature>
<keyword evidence="2" id="KW-1185">Reference proteome</keyword>
<evidence type="ECO:0000256" key="1">
    <source>
        <dbReference type="SAM" id="MobiDB-lite"/>
    </source>
</evidence>
<evidence type="ECO:0000313" key="2">
    <source>
        <dbReference type="Proteomes" id="UP000887566"/>
    </source>
</evidence>
<dbReference type="WBParaSite" id="PSAMB.scaffold6151size10059.g28094.t1">
    <property type="protein sequence ID" value="PSAMB.scaffold6151size10059.g28094.t1"/>
    <property type="gene ID" value="PSAMB.scaffold6151size10059.g28094"/>
</dbReference>
<dbReference type="Proteomes" id="UP000887566">
    <property type="component" value="Unplaced"/>
</dbReference>
<sequence>MDRLIRLQFDGDEKSLHLSRLCPRSVAQVFNLNENNIVLTDSTKVSYVPTDDNLAFFDVSDCLPPLTVQGIKKTNSPADDSISQFHYRPYEPRPFSTVNR</sequence>